<keyword evidence="5" id="KW-0418">Kinase</keyword>
<dbReference type="Gene3D" id="3.30.200.20">
    <property type="entry name" value="Phosphorylase Kinase, domain 1"/>
    <property type="match status" value="1"/>
</dbReference>
<dbReference type="SUPFAM" id="SSF56112">
    <property type="entry name" value="Protein kinase-like (PK-like)"/>
    <property type="match status" value="1"/>
</dbReference>
<dbReference type="Proteomes" id="UP001374803">
    <property type="component" value="Chromosome"/>
</dbReference>
<dbReference type="CDD" id="cd14014">
    <property type="entry name" value="STKc_PknB_like"/>
    <property type="match status" value="1"/>
</dbReference>
<dbReference type="InterPro" id="IPR041664">
    <property type="entry name" value="AAA_16"/>
</dbReference>
<keyword evidence="6" id="KW-1185">Reference proteome</keyword>
<keyword evidence="1 3" id="KW-0547">Nucleotide-binding</keyword>
<dbReference type="InterPro" id="IPR011009">
    <property type="entry name" value="Kinase-like_dom_sf"/>
</dbReference>
<dbReference type="EMBL" id="CP089983">
    <property type="protein sequence ID" value="WXB05014.1"/>
    <property type="molecule type" value="Genomic_DNA"/>
</dbReference>
<keyword evidence="2 3" id="KW-0067">ATP-binding</keyword>
<dbReference type="SUPFAM" id="SSF52540">
    <property type="entry name" value="P-loop containing nucleoside triphosphate hydrolases"/>
    <property type="match status" value="1"/>
</dbReference>
<evidence type="ECO:0000313" key="6">
    <source>
        <dbReference type="Proteomes" id="UP001374803"/>
    </source>
</evidence>
<dbReference type="Gene3D" id="1.10.510.10">
    <property type="entry name" value="Transferase(Phosphotransferase) domain 1"/>
    <property type="match status" value="1"/>
</dbReference>
<organism evidence="5 6">
    <name type="scientific">Pendulispora rubella</name>
    <dbReference type="NCBI Taxonomy" id="2741070"/>
    <lineage>
        <taxon>Bacteria</taxon>
        <taxon>Pseudomonadati</taxon>
        <taxon>Myxococcota</taxon>
        <taxon>Myxococcia</taxon>
        <taxon>Myxococcales</taxon>
        <taxon>Sorangiineae</taxon>
        <taxon>Pendulisporaceae</taxon>
        <taxon>Pendulispora</taxon>
    </lineage>
</organism>
<dbReference type="SMART" id="SM00220">
    <property type="entry name" value="S_TKc"/>
    <property type="match status" value="1"/>
</dbReference>
<dbReference type="Pfam" id="PF13191">
    <property type="entry name" value="AAA_16"/>
    <property type="match status" value="1"/>
</dbReference>
<dbReference type="Pfam" id="PF00069">
    <property type="entry name" value="Pkinase"/>
    <property type="match status" value="1"/>
</dbReference>
<proteinExistence type="predicted"/>
<dbReference type="RefSeq" id="WP_394834657.1">
    <property type="nucleotide sequence ID" value="NZ_CP089929.1"/>
</dbReference>
<evidence type="ECO:0000313" key="5">
    <source>
        <dbReference type="EMBL" id="WXB05014.1"/>
    </source>
</evidence>
<dbReference type="PANTHER" id="PTHR16305:SF28">
    <property type="entry name" value="GUANYLATE CYCLASE DOMAIN-CONTAINING PROTEIN"/>
    <property type="match status" value="1"/>
</dbReference>
<feature type="domain" description="Protein kinase" evidence="4">
    <location>
        <begin position="51"/>
        <end position="309"/>
    </location>
</feature>
<protein>
    <submittedName>
        <fullName evidence="5">Protein kinase</fullName>
    </submittedName>
</protein>
<dbReference type="PROSITE" id="PS00107">
    <property type="entry name" value="PROTEIN_KINASE_ATP"/>
    <property type="match status" value="1"/>
</dbReference>
<sequence length="1223" mass="134797">MPPRSIGPEHVTDDPAMVRTERLTTRNDAQRRGGAKASTFLQPGREVDGRYHIEKLLGIGGTSRVWLAHDVVEGRRLALKEIEAFPDVHYDEAEESVLMVRREFFAMKRLRHPFTLKVYDCGVLPSGNRYITMERVDGEDVNTRVHDRPLASNEAFDLLMRIAQTLAFIHARLFVHCDIKADNIRLLPNGDIKLMDFGLMHQLGTPTAGRLWGTAAYIAPEWLVGSAIDGRADLYSLGILGFFAVTGRYPFDGTTVTEILRAQRDEPPPAPSSIVPSIDPELESIILRLLAKDPARRYPNANGLIVALAKASDAAAFEEPLGCRASYLHVPTVVGRKHESACLMDALQAAERGQARAVFIAAPAGTGKSRLLAELELQAKLADVTVAFGQCHAEGVAPLTPLKHALRFLIPITPPEMFARISGPLAPLFAPEYANSEGFARAPQEGKLIVFEALAQWLTELAKVRRFVLAFEDLHWADDATIEHLNVIVHALHGTRGLVCGTLRSDELTFSPLYHTVFAGAAEILKLPPLSHEQLRELVSLALPGFDVPRTFIDNLYGTTGGNVFFATECLRALVERGALSRLHGEWHAHADLGTIALPSSIGEVIRQRLSTLSQDQLAFLRRAAPAGRILDMALVRAAGELSEEKLFLSLEEAVERQFLQYADGTYHFAHDTVHETIYAATPALEQRLYHGRIAEYLDRTVGGSPAGARAVGYHFARSLEPARAIAPLLFAAQHLLANSGMLEGYRILKEAEALLEKHPNYPNRTELQVPALGKLIETGYSCDTPKSFVFASKLFSYWDRTLDLDAGREIAHRRMLTEPRKAFREIPVHAHMSAEEAFLKRSEYRILQCMALAIMGRLTDFQSAIDRADTENDKGSPFRAAAHIAGGGGLLHHGHFVSLVQEMKEHLAVLRAFRVEKPGGPTRLYWALAMGSYFLNLMSALMGNDLDPRATSDAIEIADELGIPEIRIYHLLSLVVRAAVIGDASQFDRYHAELNDRMRRVGNPPLPERNLAIFTPVYSLERCDIELATAIVQRGAQISEKVMPGDAWLKLYVAVYRGCLLVLRKEYDAARPALSKAITDAHARDFRLETFALVYMSRLEQALGNVGAARESAELALARATSAVHANRFDEILARRALAAVLPGPAGDEQLEIARELASDSGNVLQLGITLLTLSERRASRHPGGASALRALAQKHLKAAGARVWLEKALASNSFEGRASRR</sequence>
<evidence type="ECO:0000259" key="4">
    <source>
        <dbReference type="PROSITE" id="PS50011"/>
    </source>
</evidence>
<keyword evidence="5" id="KW-0808">Transferase</keyword>
<evidence type="ECO:0000256" key="1">
    <source>
        <dbReference type="ARBA" id="ARBA00022741"/>
    </source>
</evidence>
<evidence type="ECO:0000256" key="2">
    <source>
        <dbReference type="ARBA" id="ARBA00022840"/>
    </source>
</evidence>
<dbReference type="InterPro" id="IPR017441">
    <property type="entry name" value="Protein_kinase_ATP_BS"/>
</dbReference>
<dbReference type="InterPro" id="IPR027417">
    <property type="entry name" value="P-loop_NTPase"/>
</dbReference>
<reference evidence="5" key="1">
    <citation type="submission" date="2021-12" db="EMBL/GenBank/DDBJ databases">
        <title>Discovery of the Pendulisporaceae a myxobacterial family with distinct sporulation behavior and unique specialized metabolism.</title>
        <authorList>
            <person name="Garcia R."/>
            <person name="Popoff A."/>
            <person name="Bader C.D."/>
            <person name="Loehr J."/>
            <person name="Walesch S."/>
            <person name="Walt C."/>
            <person name="Boldt J."/>
            <person name="Bunk B."/>
            <person name="Haeckl F.J.F.P.J."/>
            <person name="Gunesch A.P."/>
            <person name="Birkelbach J."/>
            <person name="Nuebel U."/>
            <person name="Pietschmann T."/>
            <person name="Bach T."/>
            <person name="Mueller R."/>
        </authorList>
    </citation>
    <scope>NUCLEOTIDE SEQUENCE</scope>
    <source>
        <strain evidence="5">MSr11367</strain>
    </source>
</reference>
<gene>
    <name evidence="5" type="ORF">LVJ94_49990</name>
</gene>
<accession>A0ABZ2L251</accession>
<evidence type="ECO:0000256" key="3">
    <source>
        <dbReference type="PROSITE-ProRule" id="PRU10141"/>
    </source>
</evidence>
<dbReference type="PANTHER" id="PTHR16305">
    <property type="entry name" value="TESTICULAR SOLUBLE ADENYLYL CYCLASE"/>
    <property type="match status" value="1"/>
</dbReference>
<name>A0ABZ2L251_9BACT</name>
<dbReference type="GO" id="GO:0016301">
    <property type="term" value="F:kinase activity"/>
    <property type="evidence" value="ECO:0007669"/>
    <property type="project" value="UniProtKB-KW"/>
</dbReference>
<dbReference type="InterPro" id="IPR000719">
    <property type="entry name" value="Prot_kinase_dom"/>
</dbReference>
<feature type="binding site" evidence="3">
    <location>
        <position position="80"/>
    </location>
    <ligand>
        <name>ATP</name>
        <dbReference type="ChEBI" id="CHEBI:30616"/>
    </ligand>
</feature>
<dbReference type="PROSITE" id="PS50011">
    <property type="entry name" value="PROTEIN_KINASE_DOM"/>
    <property type="match status" value="1"/>
</dbReference>